<dbReference type="OrthoDB" id="1703872at2759"/>
<gene>
    <name evidence="9" type="ORF">E2562_029802</name>
</gene>
<dbReference type="InterPro" id="IPR058209">
    <property type="entry name" value="TPR_BSK1_C"/>
</dbReference>
<evidence type="ECO:0000259" key="8">
    <source>
        <dbReference type="Pfam" id="PF25575"/>
    </source>
</evidence>
<dbReference type="GO" id="GO:0005829">
    <property type="term" value="C:cytosol"/>
    <property type="evidence" value="ECO:0007669"/>
    <property type="project" value="TreeGrafter"/>
</dbReference>
<evidence type="ECO:0000256" key="6">
    <source>
        <dbReference type="ARBA" id="ARBA00023152"/>
    </source>
</evidence>
<dbReference type="EMBL" id="SPHZ02000005">
    <property type="protein sequence ID" value="KAF0919579.1"/>
    <property type="molecule type" value="Genomic_DNA"/>
</dbReference>
<dbReference type="EC" id="1.2.1.12" evidence="3"/>
<organism evidence="9 10">
    <name type="scientific">Oryza meyeriana var. granulata</name>
    <dbReference type="NCBI Taxonomy" id="110450"/>
    <lineage>
        <taxon>Eukaryota</taxon>
        <taxon>Viridiplantae</taxon>
        <taxon>Streptophyta</taxon>
        <taxon>Embryophyta</taxon>
        <taxon>Tracheophyta</taxon>
        <taxon>Spermatophyta</taxon>
        <taxon>Magnoliopsida</taxon>
        <taxon>Liliopsida</taxon>
        <taxon>Poales</taxon>
        <taxon>Poaceae</taxon>
        <taxon>BOP clade</taxon>
        <taxon>Oryzoideae</taxon>
        <taxon>Oryzeae</taxon>
        <taxon>Oryzinae</taxon>
        <taxon>Oryza</taxon>
        <taxon>Oryza meyeriana</taxon>
    </lineage>
</organism>
<evidence type="ECO:0000256" key="3">
    <source>
        <dbReference type="ARBA" id="ARBA00013119"/>
    </source>
</evidence>
<feature type="domain" description="Glyceraldehyde 3-phosphate dehydrogenase catalytic" evidence="7">
    <location>
        <begin position="112"/>
        <end position="170"/>
    </location>
</feature>
<reference evidence="9 10" key="1">
    <citation type="submission" date="2019-11" db="EMBL/GenBank/DDBJ databases">
        <title>Whole genome sequence of Oryza granulata.</title>
        <authorList>
            <person name="Li W."/>
        </authorList>
    </citation>
    <scope>NUCLEOTIDE SEQUENCE [LARGE SCALE GENOMIC DNA]</scope>
    <source>
        <strain evidence="10">cv. Menghai</strain>
        <tissue evidence="9">Leaf</tissue>
    </source>
</reference>
<dbReference type="SUPFAM" id="SSF55347">
    <property type="entry name" value="Glyceraldehyde-3-phosphate dehydrogenase-like, C-terminal domain"/>
    <property type="match status" value="1"/>
</dbReference>
<dbReference type="Pfam" id="PF02800">
    <property type="entry name" value="Gp_dh_C"/>
    <property type="match status" value="1"/>
</dbReference>
<evidence type="ECO:0000259" key="7">
    <source>
        <dbReference type="Pfam" id="PF02800"/>
    </source>
</evidence>
<keyword evidence="4" id="KW-0560">Oxidoreductase</keyword>
<dbReference type="InterPro" id="IPR020829">
    <property type="entry name" value="GlycerAld_3-P_DH_cat"/>
</dbReference>
<accession>A0A6G1E477</accession>
<dbReference type="Gene3D" id="3.30.360.10">
    <property type="entry name" value="Dihydrodipicolinate Reductase, domain 2"/>
    <property type="match status" value="1"/>
</dbReference>
<dbReference type="GO" id="GO:0006096">
    <property type="term" value="P:glycolytic process"/>
    <property type="evidence" value="ECO:0007669"/>
    <property type="project" value="UniProtKB-KW"/>
</dbReference>
<comment type="caution">
    <text evidence="9">The sequence shown here is derived from an EMBL/GenBank/DDBJ whole genome shotgun (WGS) entry which is preliminary data.</text>
</comment>
<evidence type="ECO:0000256" key="2">
    <source>
        <dbReference type="ARBA" id="ARBA00007406"/>
    </source>
</evidence>
<evidence type="ECO:0000256" key="4">
    <source>
        <dbReference type="ARBA" id="ARBA00023002"/>
    </source>
</evidence>
<comment type="pathway">
    <text evidence="1">Carbohydrate degradation; glycolysis; pyruvate from D-glyceraldehyde 3-phosphate: step 1/5.</text>
</comment>
<dbReference type="PANTHER" id="PTHR10836">
    <property type="entry name" value="GLYCERALDEHYDE 3-PHOSPHATE DEHYDROGENASE"/>
    <property type="match status" value="1"/>
</dbReference>
<feature type="domain" description="Serine/threonine-protein kinase BSK1-like TPR repeats" evidence="8">
    <location>
        <begin position="51"/>
        <end position="95"/>
    </location>
</feature>
<evidence type="ECO:0000313" key="9">
    <source>
        <dbReference type="EMBL" id="KAF0919579.1"/>
    </source>
</evidence>
<dbReference type="Proteomes" id="UP000479710">
    <property type="component" value="Unassembled WGS sequence"/>
</dbReference>
<evidence type="ECO:0000256" key="1">
    <source>
        <dbReference type="ARBA" id="ARBA00004869"/>
    </source>
</evidence>
<dbReference type="InterPro" id="IPR020831">
    <property type="entry name" value="GlycerAld/Erythrose_P_DH"/>
</dbReference>
<evidence type="ECO:0000256" key="5">
    <source>
        <dbReference type="ARBA" id="ARBA00023027"/>
    </source>
</evidence>
<sequence>MLFWVACRLSRSGFVSGPFGSSIEQDPANRSGGKWIVRFKKAVSGHFLEDLLSFQMWTNQMKDTLNSKKKGDNAFRQKDFSAAIDCYSYMFEYDIVPSQWKDHEVKVTTNCLSPLVKVVNFRFGIIEGLMTTDHAIIATQKTVDVPLSKDCSGGRAASFNITPSNTGASKV</sequence>
<dbReference type="PANTHER" id="PTHR10836:SF112">
    <property type="entry name" value="GLYCERALDEHYDE-3-PHOSPHATE DEHYDROGENASE GAPC1, CYTOSOLIC-RELATED"/>
    <property type="match status" value="1"/>
</dbReference>
<protein>
    <recommendedName>
        <fullName evidence="3">glyceraldehyde-3-phosphate dehydrogenase (phosphorylating)</fullName>
        <ecNumber evidence="3">1.2.1.12</ecNumber>
    </recommendedName>
</protein>
<evidence type="ECO:0000313" key="10">
    <source>
        <dbReference type="Proteomes" id="UP000479710"/>
    </source>
</evidence>
<keyword evidence="10" id="KW-1185">Reference proteome</keyword>
<dbReference type="PRINTS" id="PR00078">
    <property type="entry name" value="G3PDHDRGNASE"/>
</dbReference>
<dbReference type="Pfam" id="PF25575">
    <property type="entry name" value="TPR_BSK1_C"/>
    <property type="match status" value="1"/>
</dbReference>
<keyword evidence="6" id="KW-0324">Glycolysis</keyword>
<proteinExistence type="inferred from homology"/>
<dbReference type="GO" id="GO:0004365">
    <property type="term" value="F:glyceraldehyde-3-phosphate dehydrogenase (NAD+) (phosphorylating) activity"/>
    <property type="evidence" value="ECO:0007669"/>
    <property type="project" value="UniProtKB-EC"/>
</dbReference>
<comment type="similarity">
    <text evidence="2">Belongs to the glyceraldehyde-3-phosphate dehydrogenase family.</text>
</comment>
<name>A0A6G1E477_9ORYZ</name>
<dbReference type="AlphaFoldDB" id="A0A6G1E477"/>
<keyword evidence="5" id="KW-0520">NAD</keyword>